<proteinExistence type="predicted"/>
<feature type="domain" description="VOC" evidence="1">
    <location>
        <begin position="135"/>
        <end position="250"/>
    </location>
</feature>
<keyword evidence="2" id="KW-0456">Lyase</keyword>
<feature type="domain" description="VOC" evidence="1">
    <location>
        <begin position="7"/>
        <end position="121"/>
    </location>
</feature>
<dbReference type="AlphaFoldDB" id="A0A841C1B3"/>
<dbReference type="PANTHER" id="PTHR33993">
    <property type="entry name" value="GLYOXALASE-RELATED"/>
    <property type="match status" value="1"/>
</dbReference>
<dbReference type="Pfam" id="PF00903">
    <property type="entry name" value="Glyoxalase"/>
    <property type="match status" value="2"/>
</dbReference>
<protein>
    <submittedName>
        <fullName evidence="2">Putative enzyme related to lactoylglutathione lyase</fullName>
    </submittedName>
</protein>
<dbReference type="InterPro" id="IPR029068">
    <property type="entry name" value="Glyas_Bleomycin-R_OHBP_Dase"/>
</dbReference>
<name>A0A841C1B3_9ACTN</name>
<comment type="caution">
    <text evidence="2">The sequence shown here is derived from an EMBL/GenBank/DDBJ whole genome shotgun (WGS) entry which is preliminary data.</text>
</comment>
<dbReference type="RefSeq" id="WP_184843306.1">
    <property type="nucleotide sequence ID" value="NZ_JACHMN010000003.1"/>
</dbReference>
<dbReference type="Gene3D" id="3.10.180.10">
    <property type="entry name" value="2,3-Dihydroxybiphenyl 1,2-Dioxygenase, domain 1"/>
    <property type="match status" value="2"/>
</dbReference>
<dbReference type="InterPro" id="IPR037523">
    <property type="entry name" value="VOC_core"/>
</dbReference>
<accession>A0A841C1B3</accession>
<dbReference type="Proteomes" id="UP000587527">
    <property type="component" value="Unassembled WGS sequence"/>
</dbReference>
<sequence>MTHAPGTPSWVDLGTSDLEAATTFYTELFGWTAHVSPEPEAQGYTIFNLDGTPAAGAGPLFSPDQPSAWSVYLATDDADETAERVVRAGGSIAMAPFDVMGFGRMAVFLDPSGGAFSVWQGGSMPGADVLGEPGSFGWTELNTRDLAGSKRFYGAVFGWTADDQQFGPRPYTTFRLDGTAVAGMMPLDADVPEQVPPHWMPYFVVEDCDDSAALAEKLGGTVKGKPAEIPTGRFAGILDPQGAAFIIITPQR</sequence>
<gene>
    <name evidence="2" type="ORF">F4553_006367</name>
</gene>
<dbReference type="CDD" id="cd07247">
    <property type="entry name" value="SgaA_N_like"/>
    <property type="match status" value="2"/>
</dbReference>
<dbReference type="PANTHER" id="PTHR33993:SF14">
    <property type="entry name" value="GB|AAF24581.1"/>
    <property type="match status" value="1"/>
</dbReference>
<dbReference type="PROSITE" id="PS51819">
    <property type="entry name" value="VOC"/>
    <property type="match status" value="2"/>
</dbReference>
<dbReference type="InterPro" id="IPR004360">
    <property type="entry name" value="Glyas_Fos-R_dOase_dom"/>
</dbReference>
<dbReference type="EMBL" id="JACHMN010000003">
    <property type="protein sequence ID" value="MBB5872933.1"/>
    <property type="molecule type" value="Genomic_DNA"/>
</dbReference>
<reference evidence="2 3" key="1">
    <citation type="submission" date="2020-08" db="EMBL/GenBank/DDBJ databases">
        <title>Sequencing the genomes of 1000 actinobacteria strains.</title>
        <authorList>
            <person name="Klenk H.-P."/>
        </authorList>
    </citation>
    <scope>NUCLEOTIDE SEQUENCE [LARGE SCALE GENOMIC DNA]</scope>
    <source>
        <strain evidence="2 3">DSM 45362</strain>
    </source>
</reference>
<organism evidence="2 3">
    <name type="scientific">Allocatelliglobosispora scoriae</name>
    <dbReference type="NCBI Taxonomy" id="643052"/>
    <lineage>
        <taxon>Bacteria</taxon>
        <taxon>Bacillati</taxon>
        <taxon>Actinomycetota</taxon>
        <taxon>Actinomycetes</taxon>
        <taxon>Micromonosporales</taxon>
        <taxon>Micromonosporaceae</taxon>
        <taxon>Allocatelliglobosispora</taxon>
    </lineage>
</organism>
<dbReference type="SUPFAM" id="SSF54593">
    <property type="entry name" value="Glyoxalase/Bleomycin resistance protein/Dihydroxybiphenyl dioxygenase"/>
    <property type="match status" value="2"/>
</dbReference>
<dbReference type="GO" id="GO:0016829">
    <property type="term" value="F:lyase activity"/>
    <property type="evidence" value="ECO:0007669"/>
    <property type="project" value="UniProtKB-KW"/>
</dbReference>
<evidence type="ECO:0000313" key="3">
    <source>
        <dbReference type="Proteomes" id="UP000587527"/>
    </source>
</evidence>
<keyword evidence="3" id="KW-1185">Reference proteome</keyword>
<evidence type="ECO:0000259" key="1">
    <source>
        <dbReference type="PROSITE" id="PS51819"/>
    </source>
</evidence>
<dbReference type="InterPro" id="IPR052164">
    <property type="entry name" value="Anthracycline_SecMetBiosynth"/>
</dbReference>
<evidence type="ECO:0000313" key="2">
    <source>
        <dbReference type="EMBL" id="MBB5872933.1"/>
    </source>
</evidence>